<proteinExistence type="inferred from homology"/>
<dbReference type="Pfam" id="PF13450">
    <property type="entry name" value="NAD_binding_8"/>
    <property type="match status" value="1"/>
</dbReference>
<name>A0A5P8N9P0_9ASCO</name>
<gene>
    <name evidence="6" type="ORF">g4406</name>
</gene>
<sequence length="484" mass="54736">MSTRRRNIAIIGGGPGGLVSAREFLTTQQDGVPSFDRVVVFEQKDRVGGVWAFDPVPNDLDEQLLQRDYWDPKVIHPVVEPPSGIENASFEHPLNTEAINLENQWAKSGIYPHLYTNVAKRFMRFSSIPFNESEEENVISPLLTHKQVYSTLYKFAEDNKLFDHIRLQTQVHSVEKSNDKWNLVLRHRAGDKDEWYSETFDAIVVATGHYSTPYIPHIPGLETREAGSVSHSKSFRDVQKFEGKTVVIVGSSLSGIDIVQYVEPVAKRLIISRTPGKKEIYPWLERAADASETKPRIKNVNGKTVTFNDGTTADVDHILIATGYHWHWPFIGDKFMSVGDSNQTPTSASRVPGLYYNLFSTKHEGLGFIGVTLGATKFHSLEAGAASLAGVWSGAKQLPSKEEQLKWETDRVSIAGNGVLFHYYHFNNIKRDWFDEVIRNFAVPGRINPLDNEDITDMDRAIDMAEKLYFGVKSHDELYSEFQF</sequence>
<reference evidence="6" key="1">
    <citation type="journal article" date="2019" name="Front. Microbiol.">
        <title>An Overview of Genes From Cyberlindnera americana, a Symbiont Yeast Isolated From the Gut of the Bark Beetle Dendroctonus rhizophagus (Curculionidae: Scolytinae), Involved in the Detoxification Process Using Genome and Transcriptome Data.</title>
        <authorList>
            <person name="Soto-Robles L.V."/>
            <person name="Torres-Banda V."/>
            <person name="Rivera-Orduna F.N."/>
            <person name="Curiel-Quesada E."/>
            <person name="Hidalgo-Lara M.E."/>
            <person name="Zuniga G."/>
        </authorList>
    </citation>
    <scope>NUCLEOTIDE SEQUENCE</scope>
    <source>
        <strain evidence="6">ChDrAdgY46</strain>
    </source>
</reference>
<dbReference type="GO" id="GO:0004499">
    <property type="term" value="F:N,N-dimethylaniline monooxygenase activity"/>
    <property type="evidence" value="ECO:0007669"/>
    <property type="project" value="InterPro"/>
</dbReference>
<keyword evidence="4" id="KW-0521">NADP</keyword>
<keyword evidence="2" id="KW-0285">Flavoprotein</keyword>
<keyword evidence="6" id="KW-0503">Monooxygenase</keyword>
<dbReference type="InterPro" id="IPR036188">
    <property type="entry name" value="FAD/NAD-bd_sf"/>
</dbReference>
<dbReference type="Pfam" id="PF00743">
    <property type="entry name" value="FMO-like"/>
    <property type="match status" value="2"/>
</dbReference>
<dbReference type="InterPro" id="IPR020946">
    <property type="entry name" value="Flavin_mOase-like"/>
</dbReference>
<dbReference type="SUPFAM" id="SSF51905">
    <property type="entry name" value="FAD/NAD(P)-binding domain"/>
    <property type="match status" value="2"/>
</dbReference>
<comment type="similarity">
    <text evidence="1">Belongs to the FMO family.</text>
</comment>
<evidence type="ECO:0000256" key="3">
    <source>
        <dbReference type="ARBA" id="ARBA00022827"/>
    </source>
</evidence>
<evidence type="ECO:0000256" key="1">
    <source>
        <dbReference type="ARBA" id="ARBA00009183"/>
    </source>
</evidence>
<dbReference type="AlphaFoldDB" id="A0A5P8N9P0"/>
<protein>
    <submittedName>
        <fullName evidence="6">Flavin-containing monooxygenase</fullName>
    </submittedName>
</protein>
<dbReference type="GO" id="GO:0050660">
    <property type="term" value="F:flavin adenine dinucleotide binding"/>
    <property type="evidence" value="ECO:0007669"/>
    <property type="project" value="InterPro"/>
</dbReference>
<dbReference type="EMBL" id="MK890732">
    <property type="protein sequence ID" value="QFR37237.1"/>
    <property type="molecule type" value="Genomic_DNA"/>
</dbReference>
<dbReference type="PANTHER" id="PTHR23023">
    <property type="entry name" value="DIMETHYLANILINE MONOOXYGENASE"/>
    <property type="match status" value="1"/>
</dbReference>
<dbReference type="PIRSF" id="PIRSF000332">
    <property type="entry name" value="FMO"/>
    <property type="match status" value="1"/>
</dbReference>
<evidence type="ECO:0000256" key="5">
    <source>
        <dbReference type="ARBA" id="ARBA00023002"/>
    </source>
</evidence>
<dbReference type="InterPro" id="IPR000960">
    <property type="entry name" value="Flavin_mOase"/>
</dbReference>
<dbReference type="Gene3D" id="3.50.50.60">
    <property type="entry name" value="FAD/NAD(P)-binding domain"/>
    <property type="match status" value="2"/>
</dbReference>
<keyword evidence="5" id="KW-0560">Oxidoreductase</keyword>
<keyword evidence="3" id="KW-0274">FAD</keyword>
<dbReference type="GO" id="GO:0050661">
    <property type="term" value="F:NADP binding"/>
    <property type="evidence" value="ECO:0007669"/>
    <property type="project" value="InterPro"/>
</dbReference>
<evidence type="ECO:0000256" key="2">
    <source>
        <dbReference type="ARBA" id="ARBA00022630"/>
    </source>
</evidence>
<accession>A0A5P8N9P0</accession>
<dbReference type="InterPro" id="IPR050346">
    <property type="entry name" value="FMO-like"/>
</dbReference>
<organism evidence="6">
    <name type="scientific">Cyberlindnera americana</name>
    <dbReference type="NCBI Taxonomy" id="36016"/>
    <lineage>
        <taxon>Eukaryota</taxon>
        <taxon>Fungi</taxon>
        <taxon>Dikarya</taxon>
        <taxon>Ascomycota</taxon>
        <taxon>Saccharomycotina</taxon>
        <taxon>Saccharomycetes</taxon>
        <taxon>Phaffomycetales</taxon>
        <taxon>Phaffomycetaceae</taxon>
        <taxon>Cyberlindnera</taxon>
    </lineage>
</organism>
<evidence type="ECO:0000256" key="4">
    <source>
        <dbReference type="ARBA" id="ARBA00022857"/>
    </source>
</evidence>
<evidence type="ECO:0000313" key="6">
    <source>
        <dbReference type="EMBL" id="QFR37237.1"/>
    </source>
</evidence>